<dbReference type="EMBL" id="QKLP01000019">
    <property type="protein sequence ID" value="PYF41938.1"/>
    <property type="molecule type" value="Genomic_DNA"/>
</dbReference>
<evidence type="ECO:0000313" key="2">
    <source>
        <dbReference type="Proteomes" id="UP000247715"/>
    </source>
</evidence>
<gene>
    <name evidence="1" type="ORF">BCF88_1195</name>
</gene>
<comment type="caution">
    <text evidence="1">The sequence shown here is derived from an EMBL/GenBank/DDBJ whole genome shotgun (WGS) entry which is preliminary data.</text>
</comment>
<name>A0A318U5G7_9BACT</name>
<proteinExistence type="predicted"/>
<protein>
    <submittedName>
        <fullName evidence="1">Uncharacterized protein</fullName>
    </submittedName>
</protein>
<feature type="non-terminal residue" evidence="1">
    <location>
        <position position="120"/>
    </location>
</feature>
<reference evidence="1 2" key="1">
    <citation type="submission" date="2018-06" db="EMBL/GenBank/DDBJ databases">
        <title>Genomic Encyclopedia of Archaeal and Bacterial Type Strains, Phase II (KMG-II): from individual species to whole genera.</title>
        <authorList>
            <person name="Goeker M."/>
        </authorList>
    </citation>
    <scope>NUCLEOTIDE SEQUENCE [LARGE SCALE GENOMIC DNA]</scope>
    <source>
        <strain evidence="1 2">ATCC 29103</strain>
    </source>
</reference>
<dbReference type="Proteomes" id="UP000247715">
    <property type="component" value="Unassembled WGS sequence"/>
</dbReference>
<organism evidence="1 2">
    <name type="scientific">Metamycoplasma alkalescens</name>
    <dbReference type="NCBI Taxonomy" id="45363"/>
    <lineage>
        <taxon>Bacteria</taxon>
        <taxon>Bacillati</taxon>
        <taxon>Mycoplasmatota</taxon>
        <taxon>Mycoplasmoidales</taxon>
        <taxon>Metamycoplasmataceae</taxon>
        <taxon>Metamycoplasma</taxon>
    </lineage>
</organism>
<sequence length="120" mass="14409">MWYNKNMKKSRNDAKRQWRTSIARVKKGEYLSIGVPRPDNKGFVYRLGYGYLHELKQYHDDPLTIIKAIIANFPLSWSKEQARTKLDEILKGKKETKKEVLERFKGYELVEKLFDYFNIF</sequence>
<accession>A0A318U5G7</accession>
<dbReference type="AlphaFoldDB" id="A0A318U5G7"/>
<evidence type="ECO:0000313" key="1">
    <source>
        <dbReference type="EMBL" id="PYF41938.1"/>
    </source>
</evidence>